<dbReference type="GO" id="GO:0050797">
    <property type="term" value="F:thymidylate synthase (FAD) activity"/>
    <property type="evidence" value="ECO:0007669"/>
    <property type="project" value="InterPro"/>
</dbReference>
<evidence type="ECO:0000313" key="1">
    <source>
        <dbReference type="EMBL" id="PIP24343.1"/>
    </source>
</evidence>
<dbReference type="InterPro" id="IPR003669">
    <property type="entry name" value="Thymidylate_synthase_ThyX"/>
</dbReference>
<reference evidence="1 2" key="1">
    <citation type="submission" date="2017-09" db="EMBL/GenBank/DDBJ databases">
        <title>Depth-based differentiation of microbial function through sediment-hosted aquifers and enrichment of novel symbionts in the deep terrestrial subsurface.</title>
        <authorList>
            <person name="Probst A.J."/>
            <person name="Ladd B."/>
            <person name="Jarett J.K."/>
            <person name="Geller-Mcgrath D.E."/>
            <person name="Sieber C.M."/>
            <person name="Emerson J.B."/>
            <person name="Anantharaman K."/>
            <person name="Thomas B.C."/>
            <person name="Malmstrom R."/>
            <person name="Stieglmeier M."/>
            <person name="Klingl A."/>
            <person name="Woyke T."/>
            <person name="Ryan C.M."/>
            <person name="Banfield J.F."/>
        </authorList>
    </citation>
    <scope>NUCLEOTIDE SEQUENCE [LARGE SCALE GENOMIC DNA]</scope>
    <source>
        <strain evidence="1">CG23_combo_of_CG06-09_8_20_14_all_37_18</strain>
    </source>
</reference>
<dbReference type="GO" id="GO:0050660">
    <property type="term" value="F:flavin adenine dinucleotide binding"/>
    <property type="evidence" value="ECO:0007669"/>
    <property type="project" value="InterPro"/>
</dbReference>
<sequence length="537" mass="62240">MKPLLTSNLKIKFLGITPVLKDETGVLSPQEIVVLSSYATFKGKSIKNLLQEIKKSGENLKDRVKKTLMKSSLRGHASLSTTPVISLSYEGSKFLDSALTGIYFSSSLVSSGRRTETTEKDIVFPSSIFFNKKARKIYRDSSEKTIKFFNFLLSQKIQKDETSKILQYGIYGTGIIQLPIETIIGLKREFEAEKDWMPEEVGILLNKIEKEAKKLGIDWLYATREAAPRNVYPYPNIFKDLRKTNLTRELRENLPFKKGANLISMDILVSNELKRKLTELEKKTKKTFSSLKIIKRDWMCLLALRQEILRDYNSALRFKVLSTIPWRVWGEKKRHRTCPQIIESIYYCIERAGQKFKKFSQKIKNKQINKKITEEIEETFSIPPSIKQNKDLLFQYLSTALQAFESYNKLINLGIKPKEAIFLIPRAVKIDILQEYDLYNLLTGYYPLRLCQTAEEEMRRNTLREIALVKENFTKKGLGFLNKFMVPKCGIVGFCPEEKSCPMILSAVKNYNEKFHQEMKAELKRLFEKNLKNLGSR</sequence>
<dbReference type="PROSITE" id="PS51331">
    <property type="entry name" value="THYX"/>
    <property type="match status" value="1"/>
</dbReference>
<dbReference type="SUPFAM" id="SSF69796">
    <property type="entry name" value="Thymidylate synthase-complementing protein Thy1"/>
    <property type="match status" value="1"/>
</dbReference>
<protein>
    <recommendedName>
        <fullName evidence="3">Thymidylate synthase (FAD)</fullName>
    </recommendedName>
</protein>
<dbReference type="AlphaFoldDB" id="A0A2G9Z062"/>
<dbReference type="InterPro" id="IPR036098">
    <property type="entry name" value="Thymidylate_synthase_ThyX_sf"/>
</dbReference>
<proteinExistence type="predicted"/>
<accession>A0A2G9Z062</accession>
<name>A0A2G9Z062_9BACT</name>
<comment type="caution">
    <text evidence="1">The sequence shown here is derived from an EMBL/GenBank/DDBJ whole genome shotgun (WGS) entry which is preliminary data.</text>
</comment>
<dbReference type="Proteomes" id="UP000229952">
    <property type="component" value="Unassembled WGS sequence"/>
</dbReference>
<organism evidence="1 2">
    <name type="scientific">Candidatus Nealsonbacteria bacterium CG23_combo_of_CG06-09_8_20_14_all_37_18</name>
    <dbReference type="NCBI Taxonomy" id="1974720"/>
    <lineage>
        <taxon>Bacteria</taxon>
        <taxon>Candidatus Nealsoniibacteriota</taxon>
    </lineage>
</organism>
<dbReference type="EMBL" id="PCRQ01000028">
    <property type="protein sequence ID" value="PIP24343.1"/>
    <property type="molecule type" value="Genomic_DNA"/>
</dbReference>
<evidence type="ECO:0000313" key="2">
    <source>
        <dbReference type="Proteomes" id="UP000229952"/>
    </source>
</evidence>
<dbReference type="Gene3D" id="3.30.1360.170">
    <property type="match status" value="1"/>
</dbReference>
<dbReference type="GO" id="GO:0006231">
    <property type="term" value="P:dTMP biosynthetic process"/>
    <property type="evidence" value="ECO:0007669"/>
    <property type="project" value="InterPro"/>
</dbReference>
<gene>
    <name evidence="1" type="ORF">COX35_01165</name>
</gene>
<evidence type="ECO:0008006" key="3">
    <source>
        <dbReference type="Google" id="ProtNLM"/>
    </source>
</evidence>
<dbReference type="Pfam" id="PF02511">
    <property type="entry name" value="Thy1"/>
    <property type="match status" value="1"/>
</dbReference>